<feature type="region of interest" description="Disordered" evidence="1">
    <location>
        <begin position="207"/>
        <end position="257"/>
    </location>
</feature>
<dbReference type="Proteomes" id="UP000233837">
    <property type="component" value="Unassembled WGS sequence"/>
</dbReference>
<sequence>MEADVRRIPPAGVKNDDRRPSAKSSARAFTSSPPAFGDRNSNLNNKSKGRGTSLVINEGGYLEKKEPVIFGKGKNVISSIEVKKSKSPSNFMFGNGYEASPSKLLPIEKIIPDNGNSIRNEVDRAFPMGKDGLVCNEANETANQIDGQGREAFTTHSFHHSPVRQRTVVLLHNPQCWQRTVVLSHSHSVGREPFGYSHSPSVGSEPFGYSHSPSVGSEPFGYSHSPSVGSEPDLLDRSSHKKSRRKKEKSEVIPIHK</sequence>
<evidence type="ECO:0000256" key="1">
    <source>
        <dbReference type="SAM" id="MobiDB-lite"/>
    </source>
</evidence>
<evidence type="ECO:0000313" key="3">
    <source>
        <dbReference type="Proteomes" id="UP000233837"/>
    </source>
</evidence>
<dbReference type="EMBL" id="KZ503381">
    <property type="protein sequence ID" value="PKU64919.1"/>
    <property type="molecule type" value="Genomic_DNA"/>
</dbReference>
<gene>
    <name evidence="2" type="ORF">MA16_Dca018434</name>
</gene>
<name>A0A2I0VNC8_9ASPA</name>
<proteinExistence type="predicted"/>
<keyword evidence="3" id="KW-1185">Reference proteome</keyword>
<evidence type="ECO:0000313" key="2">
    <source>
        <dbReference type="EMBL" id="PKU64919.1"/>
    </source>
</evidence>
<reference evidence="2 3" key="1">
    <citation type="journal article" date="2016" name="Sci. Rep.">
        <title>The Dendrobium catenatum Lindl. genome sequence provides insights into polysaccharide synthase, floral development and adaptive evolution.</title>
        <authorList>
            <person name="Zhang G.Q."/>
            <person name="Xu Q."/>
            <person name="Bian C."/>
            <person name="Tsai W.C."/>
            <person name="Yeh C.M."/>
            <person name="Liu K.W."/>
            <person name="Yoshida K."/>
            <person name="Zhang L.S."/>
            <person name="Chang S.B."/>
            <person name="Chen F."/>
            <person name="Shi Y."/>
            <person name="Su Y.Y."/>
            <person name="Zhang Y.Q."/>
            <person name="Chen L.J."/>
            <person name="Yin Y."/>
            <person name="Lin M."/>
            <person name="Huang H."/>
            <person name="Deng H."/>
            <person name="Wang Z.W."/>
            <person name="Zhu S.L."/>
            <person name="Zhao X."/>
            <person name="Deng C."/>
            <person name="Niu S.C."/>
            <person name="Huang J."/>
            <person name="Wang M."/>
            <person name="Liu G.H."/>
            <person name="Yang H.J."/>
            <person name="Xiao X.J."/>
            <person name="Hsiao Y.Y."/>
            <person name="Wu W.L."/>
            <person name="Chen Y.Y."/>
            <person name="Mitsuda N."/>
            <person name="Ohme-Takagi M."/>
            <person name="Luo Y.B."/>
            <person name="Van de Peer Y."/>
            <person name="Liu Z.J."/>
        </authorList>
    </citation>
    <scope>NUCLEOTIDE SEQUENCE [LARGE SCALE GENOMIC DNA]</scope>
    <source>
        <tissue evidence="2">The whole plant</tissue>
    </source>
</reference>
<dbReference type="AlphaFoldDB" id="A0A2I0VNC8"/>
<protein>
    <submittedName>
        <fullName evidence="2">Uncharacterized protein</fullName>
    </submittedName>
</protein>
<feature type="region of interest" description="Disordered" evidence="1">
    <location>
        <begin position="1"/>
        <end position="53"/>
    </location>
</feature>
<feature type="compositionally biased region" description="Polar residues" evidence="1">
    <location>
        <begin position="22"/>
        <end position="46"/>
    </location>
</feature>
<organism evidence="2 3">
    <name type="scientific">Dendrobium catenatum</name>
    <dbReference type="NCBI Taxonomy" id="906689"/>
    <lineage>
        <taxon>Eukaryota</taxon>
        <taxon>Viridiplantae</taxon>
        <taxon>Streptophyta</taxon>
        <taxon>Embryophyta</taxon>
        <taxon>Tracheophyta</taxon>
        <taxon>Spermatophyta</taxon>
        <taxon>Magnoliopsida</taxon>
        <taxon>Liliopsida</taxon>
        <taxon>Asparagales</taxon>
        <taxon>Orchidaceae</taxon>
        <taxon>Epidendroideae</taxon>
        <taxon>Malaxideae</taxon>
        <taxon>Dendrobiinae</taxon>
        <taxon>Dendrobium</taxon>
    </lineage>
</organism>
<reference evidence="2 3" key="2">
    <citation type="journal article" date="2017" name="Nature">
        <title>The Apostasia genome and the evolution of orchids.</title>
        <authorList>
            <person name="Zhang G.Q."/>
            <person name="Liu K.W."/>
            <person name="Li Z."/>
            <person name="Lohaus R."/>
            <person name="Hsiao Y.Y."/>
            <person name="Niu S.C."/>
            <person name="Wang J.Y."/>
            <person name="Lin Y.C."/>
            <person name="Xu Q."/>
            <person name="Chen L.J."/>
            <person name="Yoshida K."/>
            <person name="Fujiwara S."/>
            <person name="Wang Z.W."/>
            <person name="Zhang Y.Q."/>
            <person name="Mitsuda N."/>
            <person name="Wang M."/>
            <person name="Liu G.H."/>
            <person name="Pecoraro L."/>
            <person name="Huang H.X."/>
            <person name="Xiao X.J."/>
            <person name="Lin M."/>
            <person name="Wu X.Y."/>
            <person name="Wu W.L."/>
            <person name="Chen Y.Y."/>
            <person name="Chang S.B."/>
            <person name="Sakamoto S."/>
            <person name="Ohme-Takagi M."/>
            <person name="Yagi M."/>
            <person name="Zeng S.J."/>
            <person name="Shen C.Y."/>
            <person name="Yeh C.M."/>
            <person name="Luo Y.B."/>
            <person name="Tsai W.C."/>
            <person name="Van de Peer Y."/>
            <person name="Liu Z.J."/>
        </authorList>
    </citation>
    <scope>NUCLEOTIDE SEQUENCE [LARGE SCALE GENOMIC DNA]</scope>
    <source>
        <tissue evidence="2">The whole plant</tissue>
    </source>
</reference>
<accession>A0A2I0VNC8</accession>